<gene>
    <name evidence="1" type="primary">espC_2</name>
    <name evidence="1" type="ORF">BN1232_03842</name>
</gene>
<evidence type="ECO:0000313" key="2">
    <source>
        <dbReference type="Proteomes" id="UP000199251"/>
    </source>
</evidence>
<protein>
    <submittedName>
        <fullName evidence="1">ESX-1 secretion-associated protein EspC</fullName>
    </submittedName>
</protein>
<name>A0A0E4CPD7_MYCLN</name>
<reference evidence="1 2" key="1">
    <citation type="submission" date="2015-03" db="EMBL/GenBank/DDBJ databases">
        <authorList>
            <person name="Urmite Genomes"/>
        </authorList>
    </citation>
    <scope>NUCLEOTIDE SEQUENCE [LARGE SCALE GENOMIC DNA]</scope>
    <source>
        <strain evidence="1 2">CSUR P1491</strain>
    </source>
</reference>
<organism evidence="1 2">
    <name type="scientific">Mycobacterium lentiflavum</name>
    <dbReference type="NCBI Taxonomy" id="141349"/>
    <lineage>
        <taxon>Bacteria</taxon>
        <taxon>Bacillati</taxon>
        <taxon>Actinomycetota</taxon>
        <taxon>Actinomycetes</taxon>
        <taxon>Mycobacteriales</taxon>
        <taxon>Mycobacteriaceae</taxon>
        <taxon>Mycobacterium</taxon>
        <taxon>Mycobacterium simiae complex</taxon>
    </lineage>
</organism>
<dbReference type="RefSeq" id="WP_090604017.1">
    <property type="nucleotide sequence ID" value="NZ_CTEE01000001.1"/>
</dbReference>
<sequence>MTESLNVTPSYLQELASEQDEAAAKINEASQVVDGTAKKLWFDHGPVCFNSVNAMMSAEQERLNACSHMIAVSNDLAAKLRTGATEFESTNEQSAANLGQQMLPG</sequence>
<dbReference type="OrthoDB" id="4740912at2"/>
<dbReference type="InterPro" id="IPR022536">
    <property type="entry name" value="EspC"/>
</dbReference>
<dbReference type="Proteomes" id="UP000199251">
    <property type="component" value="Unassembled WGS sequence"/>
</dbReference>
<dbReference type="Pfam" id="PF10824">
    <property type="entry name" value="T7SS_ESX_EspC"/>
    <property type="match status" value="1"/>
</dbReference>
<dbReference type="GO" id="GO:0009306">
    <property type="term" value="P:protein secretion"/>
    <property type="evidence" value="ECO:0007669"/>
    <property type="project" value="InterPro"/>
</dbReference>
<evidence type="ECO:0000313" key="1">
    <source>
        <dbReference type="EMBL" id="CQD17316.1"/>
    </source>
</evidence>
<dbReference type="STRING" id="141349.BN1232_03842"/>
<dbReference type="AlphaFoldDB" id="A0A0E4CPD7"/>
<dbReference type="EMBL" id="CTEE01000001">
    <property type="protein sequence ID" value="CQD17316.1"/>
    <property type="molecule type" value="Genomic_DNA"/>
</dbReference>
<accession>A0A0E4CPD7</accession>
<proteinExistence type="predicted"/>